<dbReference type="Proteomes" id="UP000274593">
    <property type="component" value="Chromosome"/>
</dbReference>
<evidence type="ECO:0000256" key="4">
    <source>
        <dbReference type="SAM" id="SignalP"/>
    </source>
</evidence>
<dbReference type="Gene3D" id="2.60.40.1120">
    <property type="entry name" value="Carboxypeptidase-like, regulatory domain"/>
    <property type="match status" value="1"/>
</dbReference>
<dbReference type="KEGG" id="tsig:D6T69_01165"/>
<evidence type="ECO:0000256" key="1">
    <source>
        <dbReference type="ARBA" id="ARBA00004442"/>
    </source>
</evidence>
<dbReference type="Gene3D" id="2.170.130.10">
    <property type="entry name" value="TonB-dependent receptor, plug domain"/>
    <property type="match status" value="1"/>
</dbReference>
<dbReference type="SUPFAM" id="SSF49464">
    <property type="entry name" value="Carboxypeptidase regulatory domain-like"/>
    <property type="match status" value="1"/>
</dbReference>
<feature type="chain" id="PRO_5018529917" description="TonB-dependent receptor plug domain-containing protein" evidence="4">
    <location>
        <begin position="21"/>
        <end position="842"/>
    </location>
</feature>
<keyword evidence="3" id="KW-0998">Cell outer membrane</keyword>
<dbReference type="Pfam" id="PF13715">
    <property type="entry name" value="CarbopepD_reg_2"/>
    <property type="match status" value="1"/>
</dbReference>
<evidence type="ECO:0000256" key="3">
    <source>
        <dbReference type="ARBA" id="ARBA00023237"/>
    </source>
</evidence>
<gene>
    <name evidence="6" type="ORF">D6T69_01165</name>
</gene>
<feature type="domain" description="TonB-dependent receptor plug" evidence="5">
    <location>
        <begin position="223"/>
        <end position="293"/>
    </location>
</feature>
<dbReference type="SUPFAM" id="SSF56935">
    <property type="entry name" value="Porins"/>
    <property type="match status" value="1"/>
</dbReference>
<comment type="subcellular location">
    <subcellularLocation>
        <location evidence="1">Cell outer membrane</location>
    </subcellularLocation>
</comment>
<evidence type="ECO:0000259" key="5">
    <source>
        <dbReference type="Pfam" id="PF07715"/>
    </source>
</evidence>
<dbReference type="InterPro" id="IPR012910">
    <property type="entry name" value="Plug_dom"/>
</dbReference>
<organism evidence="6 7">
    <name type="scientific">Tenacibaculum singaporense</name>
    <dbReference type="NCBI Taxonomy" id="2358479"/>
    <lineage>
        <taxon>Bacteria</taxon>
        <taxon>Pseudomonadati</taxon>
        <taxon>Bacteroidota</taxon>
        <taxon>Flavobacteriia</taxon>
        <taxon>Flavobacteriales</taxon>
        <taxon>Flavobacteriaceae</taxon>
        <taxon>Tenacibaculum</taxon>
    </lineage>
</organism>
<reference evidence="6 7" key="1">
    <citation type="submission" date="2018-09" db="EMBL/GenBank/DDBJ databases">
        <title>Insights into the microbiota of Asian seabass (Lates calcarifer) with tenacibaculosis symptoms and description of sp. nov. Tenacibaculum singaporense.</title>
        <authorList>
            <person name="Miyake S."/>
            <person name="Soh M."/>
            <person name="Azman M.N."/>
            <person name="Ngoh S.Y."/>
            <person name="Orban L."/>
        </authorList>
    </citation>
    <scope>NUCLEOTIDE SEQUENCE [LARGE SCALE GENOMIC DNA]</scope>
    <source>
        <strain evidence="6 7">DSM 106434</strain>
    </source>
</reference>
<keyword evidence="4" id="KW-0732">Signal</keyword>
<sequence length="842" mass="95582">MVNKKTTFLFLFLFSFAIKAQDIITKTLLKDVLVEIEKKHQVTFTYSDKDLESVYIAKPDDNLSLSETINYLESVTIFNFKVLDNRFITVSYLKKKIPVCGTIVDSNTLEPLVLATILVNNTSNGTTSNTNGKFNINSVPANANITISYVGYKPIILPAKDLFSQNLCKEIYLESLSEELSEVIISNFLTTGLQKNIDGSTVLKTKKFGILPGLIEPDILKTIKVLPGVESVNESVSNINVRGGTNDQNLMLWDGIKMYHTSHFFGLISAYNPYLTEKATVTKNGTSTKFSDGVSSTVNMQTNNKITDTFSGGAGFNLLSADAFLQAPITKKLGIHASARRSYTDFFDTPTYDKYFSRSFQENSIASNKENEASTDFYFYDYSFKVLYDINKNHSLRANLISIKNNLEYTEEYTNNGSTVEENSNLKQENLGANISWNANWSPKFSTEFSTFISDYTINSSDFNRETDQFQTQFNKVLESEIRLITNHHFSDVFQLTNGAVFNEIGVANKTTVNAPTFSKSVKEVLLKSALFSELVYRKNNTYARVGFRANYFHDFNKLIIEPRINLRQQLYNSLFLKLEGEFKNQTTAQKIDFQDNFLGIEKRRWILADNDKTPIIKSKQVSFGAEYSKNNLQIDLTGFYKFVNGITVANQGFYNNVQTLNSIGDYKIKGVEFLINKKTEKFSSWLSYTFAENNYTFKTFTPDTFPSSLDITHSFSSAINYNITNNFKLSLGAILRSGTPYTKPVKDNETIQDGNRVIVNYDTPNKERHSNFFRINASGSYNFNLSKNLKSTIRVGFTNISNRKNIINTYYVVDENNTDNAKEINTYALPFTPNISFRVNF</sequence>
<keyword evidence="7" id="KW-1185">Reference proteome</keyword>
<dbReference type="InterPro" id="IPR008969">
    <property type="entry name" value="CarboxyPept-like_regulatory"/>
</dbReference>
<dbReference type="GO" id="GO:0009279">
    <property type="term" value="C:cell outer membrane"/>
    <property type="evidence" value="ECO:0007669"/>
    <property type="project" value="UniProtKB-SubCell"/>
</dbReference>
<dbReference type="AlphaFoldDB" id="A0A3Q8RQ71"/>
<accession>A0A3Q8RQ71</accession>
<dbReference type="RefSeq" id="WP_125066060.1">
    <property type="nucleotide sequence ID" value="NZ_CP032548.1"/>
</dbReference>
<dbReference type="Pfam" id="PF07715">
    <property type="entry name" value="Plug"/>
    <property type="match status" value="1"/>
</dbReference>
<proteinExistence type="predicted"/>
<dbReference type="EMBL" id="CP032548">
    <property type="protein sequence ID" value="AZJ34209.1"/>
    <property type="molecule type" value="Genomic_DNA"/>
</dbReference>
<feature type="signal peptide" evidence="4">
    <location>
        <begin position="1"/>
        <end position="20"/>
    </location>
</feature>
<dbReference type="InterPro" id="IPR036942">
    <property type="entry name" value="Beta-barrel_TonB_sf"/>
</dbReference>
<protein>
    <recommendedName>
        <fullName evidence="5">TonB-dependent receptor plug domain-containing protein</fullName>
    </recommendedName>
</protein>
<name>A0A3Q8RQ71_9FLAO</name>
<keyword evidence="2" id="KW-0472">Membrane</keyword>
<dbReference type="Gene3D" id="2.40.170.20">
    <property type="entry name" value="TonB-dependent receptor, beta-barrel domain"/>
    <property type="match status" value="1"/>
</dbReference>
<evidence type="ECO:0000313" key="6">
    <source>
        <dbReference type="EMBL" id="AZJ34209.1"/>
    </source>
</evidence>
<evidence type="ECO:0000313" key="7">
    <source>
        <dbReference type="Proteomes" id="UP000274593"/>
    </source>
</evidence>
<evidence type="ECO:0000256" key="2">
    <source>
        <dbReference type="ARBA" id="ARBA00023136"/>
    </source>
</evidence>
<dbReference type="InterPro" id="IPR037066">
    <property type="entry name" value="Plug_dom_sf"/>
</dbReference>